<evidence type="ECO:0000256" key="1">
    <source>
        <dbReference type="ARBA" id="ARBA00022723"/>
    </source>
</evidence>
<name>A0AAD7FJS6_MYCRO</name>
<comment type="caution">
    <text evidence="6">The sequence shown here is derived from an EMBL/GenBank/DDBJ whole genome shotgun (WGS) entry which is preliminary data.</text>
</comment>
<evidence type="ECO:0000313" key="7">
    <source>
        <dbReference type="Proteomes" id="UP001221757"/>
    </source>
</evidence>
<proteinExistence type="predicted"/>
<dbReference type="PROSITE" id="PS50865">
    <property type="entry name" value="ZF_MYND_2"/>
    <property type="match status" value="1"/>
</dbReference>
<keyword evidence="2 4" id="KW-0863">Zinc-finger</keyword>
<dbReference type="Pfam" id="PF01753">
    <property type="entry name" value="zf-MYND"/>
    <property type="match status" value="1"/>
</dbReference>
<evidence type="ECO:0000259" key="5">
    <source>
        <dbReference type="PROSITE" id="PS50865"/>
    </source>
</evidence>
<dbReference type="EMBL" id="JARKIE010000624">
    <property type="protein sequence ID" value="KAJ7624136.1"/>
    <property type="molecule type" value="Genomic_DNA"/>
</dbReference>
<reference evidence="6" key="1">
    <citation type="submission" date="2023-03" db="EMBL/GenBank/DDBJ databases">
        <title>Massive genome expansion in bonnet fungi (Mycena s.s.) driven by repeated elements and novel gene families across ecological guilds.</title>
        <authorList>
            <consortium name="Lawrence Berkeley National Laboratory"/>
            <person name="Harder C.B."/>
            <person name="Miyauchi S."/>
            <person name="Viragh M."/>
            <person name="Kuo A."/>
            <person name="Thoen E."/>
            <person name="Andreopoulos B."/>
            <person name="Lu D."/>
            <person name="Skrede I."/>
            <person name="Drula E."/>
            <person name="Henrissat B."/>
            <person name="Morin E."/>
            <person name="Kohler A."/>
            <person name="Barry K."/>
            <person name="LaButti K."/>
            <person name="Morin E."/>
            <person name="Salamov A."/>
            <person name="Lipzen A."/>
            <person name="Mereny Z."/>
            <person name="Hegedus B."/>
            <person name="Baldrian P."/>
            <person name="Stursova M."/>
            <person name="Weitz H."/>
            <person name="Taylor A."/>
            <person name="Grigoriev I.V."/>
            <person name="Nagy L.G."/>
            <person name="Martin F."/>
            <person name="Kauserud H."/>
        </authorList>
    </citation>
    <scope>NUCLEOTIDE SEQUENCE</scope>
    <source>
        <strain evidence="6">CBHHK067</strain>
    </source>
</reference>
<evidence type="ECO:0000256" key="3">
    <source>
        <dbReference type="ARBA" id="ARBA00022833"/>
    </source>
</evidence>
<evidence type="ECO:0000256" key="2">
    <source>
        <dbReference type="ARBA" id="ARBA00022771"/>
    </source>
</evidence>
<keyword evidence="1" id="KW-0479">Metal-binding</keyword>
<dbReference type="Gene3D" id="6.10.140.2220">
    <property type="match status" value="1"/>
</dbReference>
<dbReference type="AlphaFoldDB" id="A0AAD7FJS6"/>
<dbReference type="SUPFAM" id="SSF144232">
    <property type="entry name" value="HIT/MYND zinc finger-like"/>
    <property type="match status" value="1"/>
</dbReference>
<feature type="domain" description="MYND-type" evidence="5">
    <location>
        <begin position="127"/>
        <end position="170"/>
    </location>
</feature>
<sequence length="180" mass="20554">MDLLHDCFTILERLGVFSDLVWVAEALDAGLLRAIVLCGAGGFEEVQDDITRLLKDLLPPFSVYHSVLSVFADVVGQVPQLATTPSFKTSRIYPAWTNFSELMNQCTAVMKYYNRLFASLKVRACDNSKCPRPGLRSQDEFKQCRECLVSFYCSQECQIVDWRKRHREICEAKLSWLDVS</sequence>
<dbReference type="GO" id="GO:0008270">
    <property type="term" value="F:zinc ion binding"/>
    <property type="evidence" value="ECO:0007669"/>
    <property type="project" value="UniProtKB-KW"/>
</dbReference>
<dbReference type="Proteomes" id="UP001221757">
    <property type="component" value="Unassembled WGS sequence"/>
</dbReference>
<dbReference type="InterPro" id="IPR002893">
    <property type="entry name" value="Znf_MYND"/>
</dbReference>
<protein>
    <recommendedName>
        <fullName evidence="5">MYND-type domain-containing protein</fullName>
    </recommendedName>
</protein>
<keyword evidence="7" id="KW-1185">Reference proteome</keyword>
<accession>A0AAD7FJS6</accession>
<evidence type="ECO:0000313" key="6">
    <source>
        <dbReference type="EMBL" id="KAJ7624136.1"/>
    </source>
</evidence>
<gene>
    <name evidence="6" type="ORF">B0H17DRAFT_1188239</name>
</gene>
<feature type="non-terminal residue" evidence="6">
    <location>
        <position position="180"/>
    </location>
</feature>
<keyword evidence="3" id="KW-0862">Zinc</keyword>
<evidence type="ECO:0000256" key="4">
    <source>
        <dbReference type="PROSITE-ProRule" id="PRU00134"/>
    </source>
</evidence>
<organism evidence="6 7">
    <name type="scientific">Mycena rosella</name>
    <name type="common">Pink bonnet</name>
    <name type="synonym">Agaricus rosellus</name>
    <dbReference type="NCBI Taxonomy" id="1033263"/>
    <lineage>
        <taxon>Eukaryota</taxon>
        <taxon>Fungi</taxon>
        <taxon>Dikarya</taxon>
        <taxon>Basidiomycota</taxon>
        <taxon>Agaricomycotina</taxon>
        <taxon>Agaricomycetes</taxon>
        <taxon>Agaricomycetidae</taxon>
        <taxon>Agaricales</taxon>
        <taxon>Marasmiineae</taxon>
        <taxon>Mycenaceae</taxon>
        <taxon>Mycena</taxon>
    </lineage>
</organism>